<dbReference type="Pfam" id="PF00753">
    <property type="entry name" value="Lactamase_B"/>
    <property type="match status" value="1"/>
</dbReference>
<reference evidence="6 9" key="2">
    <citation type="journal article" date="2019" name="Emerg. Microbes Infect.">
        <title>Comprehensive subspecies identification of 175 nontuberculous mycobacteria species based on 7547 genomic profiles.</title>
        <authorList>
            <person name="Matsumoto Y."/>
            <person name="Kinjo T."/>
            <person name="Motooka D."/>
            <person name="Nabeya D."/>
            <person name="Jung N."/>
            <person name="Uechi K."/>
            <person name="Horii T."/>
            <person name="Iida T."/>
            <person name="Fujita J."/>
            <person name="Nakamura S."/>
        </authorList>
    </citation>
    <scope>NUCLEOTIDE SEQUENCE [LARGE SCALE GENOMIC DNA]</scope>
    <source>
        <strain evidence="6 9">JCM 12687</strain>
    </source>
</reference>
<comment type="similarity">
    <text evidence="1">Belongs to the metallo-beta-lactamase superfamily.</text>
</comment>
<gene>
    <name evidence="7" type="ORF">BST20_15605</name>
    <name evidence="6" type="ORF">MBRA_15110</name>
</gene>
<organism evidence="7 8">
    <name type="scientific">Mycobacterium branderi</name>
    <dbReference type="NCBI Taxonomy" id="43348"/>
    <lineage>
        <taxon>Bacteria</taxon>
        <taxon>Bacillati</taxon>
        <taxon>Actinomycetota</taxon>
        <taxon>Actinomycetes</taxon>
        <taxon>Mycobacteriales</taxon>
        <taxon>Mycobacteriaceae</taxon>
        <taxon>Mycobacterium</taxon>
    </lineage>
</organism>
<dbReference type="PANTHER" id="PTHR42978:SF6">
    <property type="entry name" value="QUORUM-QUENCHING LACTONASE YTNP-RELATED"/>
    <property type="match status" value="1"/>
</dbReference>
<keyword evidence="2" id="KW-0479">Metal-binding</keyword>
<dbReference type="OrthoDB" id="5177904at2"/>
<keyword evidence="9" id="KW-1185">Reference proteome</keyword>
<dbReference type="Gene3D" id="3.60.15.10">
    <property type="entry name" value="Ribonuclease Z/Hydroxyacylglutathione hydrolase-like"/>
    <property type="match status" value="1"/>
</dbReference>
<evidence type="ECO:0000256" key="2">
    <source>
        <dbReference type="ARBA" id="ARBA00022723"/>
    </source>
</evidence>
<feature type="domain" description="Metallo-beta-lactamase" evidence="5">
    <location>
        <begin position="51"/>
        <end position="120"/>
    </location>
</feature>
<dbReference type="GO" id="GO:0046872">
    <property type="term" value="F:metal ion binding"/>
    <property type="evidence" value="ECO:0007669"/>
    <property type="project" value="UniProtKB-KW"/>
</dbReference>
<evidence type="ECO:0000256" key="1">
    <source>
        <dbReference type="ARBA" id="ARBA00007749"/>
    </source>
</evidence>
<dbReference type="SUPFAM" id="SSF56281">
    <property type="entry name" value="Metallo-hydrolase/oxidoreductase"/>
    <property type="match status" value="1"/>
</dbReference>
<dbReference type="GO" id="GO:0016787">
    <property type="term" value="F:hydrolase activity"/>
    <property type="evidence" value="ECO:0007669"/>
    <property type="project" value="UniProtKB-KW"/>
</dbReference>
<dbReference type="PANTHER" id="PTHR42978">
    <property type="entry name" value="QUORUM-QUENCHING LACTONASE YTNP-RELATED-RELATED"/>
    <property type="match status" value="1"/>
</dbReference>
<dbReference type="InterPro" id="IPR036866">
    <property type="entry name" value="RibonucZ/Hydroxyglut_hydro"/>
</dbReference>
<dbReference type="InterPro" id="IPR001279">
    <property type="entry name" value="Metallo-B-lactamas"/>
</dbReference>
<dbReference type="EMBL" id="MVHM01000009">
    <property type="protein sequence ID" value="ORA36722.1"/>
    <property type="molecule type" value="Genomic_DNA"/>
</dbReference>
<keyword evidence="3" id="KW-0378">Hydrolase</keyword>
<dbReference type="InterPro" id="IPR051013">
    <property type="entry name" value="MBL_superfamily_lactonases"/>
</dbReference>
<keyword evidence="4" id="KW-0862">Zinc</keyword>
<dbReference type="EMBL" id="AP022606">
    <property type="protein sequence ID" value="BBZ11316.1"/>
    <property type="molecule type" value="Genomic_DNA"/>
</dbReference>
<evidence type="ECO:0000313" key="8">
    <source>
        <dbReference type="Proteomes" id="UP000192441"/>
    </source>
</evidence>
<sequence>MAINSLDYVDDARAGTDPGLFLEPPAPAPADWSTTPPWFDEAGWVLPMGGFLVRTEGRTVLIDAGIGPDTNTMMAGLDTPPSFEYSSELLNSLAALNVTPDEVTDVVLTHLHFDHIGWIAPRGEPVFPHARHVCHRGDIERMRADSGGDRAWAGVRGHVDAVSDLLVVADAERTEVADGVAPTAVRGTQPRQLRD</sequence>
<dbReference type="Proteomes" id="UP000192441">
    <property type="component" value="Unassembled WGS sequence"/>
</dbReference>
<dbReference type="RefSeq" id="WP_083132297.1">
    <property type="nucleotide sequence ID" value="NZ_AP022606.1"/>
</dbReference>
<evidence type="ECO:0000259" key="5">
    <source>
        <dbReference type="Pfam" id="PF00753"/>
    </source>
</evidence>
<dbReference type="AlphaFoldDB" id="A0A7I7W183"/>
<reference evidence="7 8" key="1">
    <citation type="submission" date="2016-12" db="EMBL/GenBank/DDBJ databases">
        <title>The new phylogeny of genus Mycobacterium.</title>
        <authorList>
            <person name="Tortoli E."/>
            <person name="Trovato A."/>
            <person name="Cirillo D.M."/>
        </authorList>
    </citation>
    <scope>NUCLEOTIDE SEQUENCE [LARGE SCALE GENOMIC DNA]</scope>
    <source>
        <strain evidence="7 8">DSM 44624</strain>
    </source>
</reference>
<proteinExistence type="inferred from homology"/>
<reference evidence="6" key="3">
    <citation type="submission" date="2020-02" db="EMBL/GenBank/DDBJ databases">
        <authorList>
            <person name="Matsumoto Y."/>
            <person name="Kinjo T."/>
            <person name="Motooka D."/>
            <person name="Nabeya D."/>
            <person name="Jung N."/>
            <person name="Uechi K."/>
            <person name="Horii T."/>
            <person name="Iida T."/>
            <person name="Fujita J."/>
            <person name="Nakamura S."/>
        </authorList>
    </citation>
    <scope>NUCLEOTIDE SEQUENCE</scope>
    <source>
        <strain evidence="6">JCM 12687</strain>
    </source>
</reference>
<accession>A0A7I7W183</accession>
<name>A0A7I7W183_9MYCO</name>
<evidence type="ECO:0000313" key="7">
    <source>
        <dbReference type="EMBL" id="ORA36722.1"/>
    </source>
</evidence>
<evidence type="ECO:0000256" key="3">
    <source>
        <dbReference type="ARBA" id="ARBA00022801"/>
    </source>
</evidence>
<evidence type="ECO:0000313" key="6">
    <source>
        <dbReference type="EMBL" id="BBZ11316.1"/>
    </source>
</evidence>
<evidence type="ECO:0000256" key="4">
    <source>
        <dbReference type="ARBA" id="ARBA00022833"/>
    </source>
</evidence>
<protein>
    <recommendedName>
        <fullName evidence="5">Metallo-beta-lactamase domain-containing protein</fullName>
    </recommendedName>
</protein>
<dbReference type="Proteomes" id="UP000467379">
    <property type="component" value="Chromosome"/>
</dbReference>
<evidence type="ECO:0000313" key="9">
    <source>
        <dbReference type="Proteomes" id="UP000467379"/>
    </source>
</evidence>